<dbReference type="Proteomes" id="UP000247790">
    <property type="component" value="Unassembled WGS sequence"/>
</dbReference>
<evidence type="ECO:0000313" key="2">
    <source>
        <dbReference type="Proteomes" id="UP000247790"/>
    </source>
</evidence>
<dbReference type="AlphaFoldDB" id="A0A2V4WGW4"/>
<accession>A0A2V4WGW4</accession>
<protein>
    <recommendedName>
        <fullName evidence="3">Nucleoside 2-deoxyribosyltransferase-like protein</fullName>
    </recommendedName>
</protein>
<sequence length="119" mass="13198">MLSVIVLGFRMEDVVNIPEIAWAFPDTSASSSLSGREYALIVDKMVDQADVVLVNLQRTGFSCTEVVVMHQAFKQHKFILGVGVQASEPLIDSFVSKQVVELSSAIQHMQKHYMLISQS</sequence>
<comment type="caution">
    <text evidence="1">The sequence shown here is derived from an EMBL/GenBank/DDBJ whole genome shotgun (WGS) entry which is preliminary data.</text>
</comment>
<proteinExistence type="predicted"/>
<reference evidence="1 2" key="1">
    <citation type="submission" date="2018-06" db="EMBL/GenBank/DDBJ databases">
        <title>Genomic Encyclopedia of Type Strains, Phase III (KMG-III): the genomes of soil and plant-associated and newly described type strains.</title>
        <authorList>
            <person name="Whitman W."/>
        </authorList>
    </citation>
    <scope>NUCLEOTIDE SEQUENCE [LARGE SCALE GENOMIC DNA]</scope>
    <source>
        <strain evidence="1 2">CECT 7022</strain>
    </source>
</reference>
<evidence type="ECO:0008006" key="3">
    <source>
        <dbReference type="Google" id="ProtNLM"/>
    </source>
</evidence>
<dbReference type="EMBL" id="QJSW01000002">
    <property type="protein sequence ID" value="PYE51390.1"/>
    <property type="molecule type" value="Genomic_DNA"/>
</dbReference>
<name>A0A2V4WGW4_PAEBA</name>
<gene>
    <name evidence="1" type="ORF">DFQ00_102184</name>
</gene>
<organism evidence="1 2">
    <name type="scientific">Paenibacillus barcinonensis</name>
    <dbReference type="NCBI Taxonomy" id="198119"/>
    <lineage>
        <taxon>Bacteria</taxon>
        <taxon>Bacillati</taxon>
        <taxon>Bacillota</taxon>
        <taxon>Bacilli</taxon>
        <taxon>Bacillales</taxon>
        <taxon>Paenibacillaceae</taxon>
        <taxon>Paenibacillus</taxon>
    </lineage>
</organism>
<evidence type="ECO:0000313" key="1">
    <source>
        <dbReference type="EMBL" id="PYE51390.1"/>
    </source>
</evidence>